<accession>A0ABR9QVZ2</accession>
<dbReference type="PANTHER" id="PTHR21432">
    <property type="entry name" value="ACETYL-COA HYDROLASE-RELATED"/>
    <property type="match status" value="1"/>
</dbReference>
<dbReference type="InterPro" id="IPR046433">
    <property type="entry name" value="ActCoA_hydro"/>
</dbReference>
<dbReference type="Proteomes" id="UP001516588">
    <property type="component" value="Unassembled WGS sequence"/>
</dbReference>
<dbReference type="Gene3D" id="3.40.1080.20">
    <property type="entry name" value="Acetyl-CoA hydrolase/transferase C-terminal domain"/>
    <property type="match status" value="1"/>
</dbReference>
<dbReference type="EMBL" id="JADCKA010000002">
    <property type="protein sequence ID" value="MBE5035044.1"/>
    <property type="molecule type" value="Genomic_DNA"/>
</dbReference>
<evidence type="ECO:0000259" key="4">
    <source>
        <dbReference type="Pfam" id="PF13336"/>
    </source>
</evidence>
<keyword evidence="6" id="KW-1185">Reference proteome</keyword>
<dbReference type="Gene3D" id="3.40.1080.10">
    <property type="entry name" value="Glutaconate Coenzyme A-transferase"/>
    <property type="match status" value="1"/>
</dbReference>
<evidence type="ECO:0000259" key="3">
    <source>
        <dbReference type="Pfam" id="PF02550"/>
    </source>
</evidence>
<dbReference type="InterPro" id="IPR003702">
    <property type="entry name" value="ActCoA_hydro_N"/>
</dbReference>
<organism evidence="5 6">
    <name type="scientific">Gallibacter intestinalis</name>
    <dbReference type="NCBI Taxonomy" id="2779356"/>
    <lineage>
        <taxon>Bacteria</taxon>
        <taxon>Bacillati</taxon>
        <taxon>Bacillota</taxon>
        <taxon>Clostridia</taxon>
        <taxon>Eubacteriales</taxon>
        <taxon>Eubacteriaceae</taxon>
        <taxon>Gallibacter</taxon>
    </lineage>
</organism>
<comment type="similarity">
    <text evidence="1">Belongs to the acetyl-CoA hydrolase/transferase family.</text>
</comment>
<name>A0ABR9QVZ2_9FIRM</name>
<keyword evidence="5" id="KW-0378">Hydrolase</keyword>
<dbReference type="PANTHER" id="PTHR21432:SF20">
    <property type="entry name" value="ACETYL-COA HYDROLASE"/>
    <property type="match status" value="1"/>
</dbReference>
<dbReference type="Gene3D" id="3.30.750.70">
    <property type="entry name" value="4-hydroxybutyrate coenzyme like domains"/>
    <property type="match status" value="1"/>
</dbReference>
<feature type="domain" description="Acetyl-CoA hydrolase/transferase C-terminal" evidence="4">
    <location>
        <begin position="272"/>
        <end position="429"/>
    </location>
</feature>
<protein>
    <submittedName>
        <fullName evidence="5">Acetyl-CoA hydrolase/transferase family protein</fullName>
    </submittedName>
</protein>
<proteinExistence type="inferred from homology"/>
<evidence type="ECO:0000313" key="5">
    <source>
        <dbReference type="EMBL" id="MBE5035044.1"/>
    </source>
</evidence>
<evidence type="ECO:0000256" key="2">
    <source>
        <dbReference type="ARBA" id="ARBA00022679"/>
    </source>
</evidence>
<dbReference type="GO" id="GO:0016787">
    <property type="term" value="F:hydrolase activity"/>
    <property type="evidence" value="ECO:0007669"/>
    <property type="project" value="UniProtKB-KW"/>
</dbReference>
<dbReference type="RefSeq" id="WP_226384713.1">
    <property type="nucleotide sequence ID" value="NZ_JADCKA010000002.1"/>
</dbReference>
<dbReference type="Pfam" id="PF13336">
    <property type="entry name" value="AcetylCoA_hyd_C"/>
    <property type="match status" value="1"/>
</dbReference>
<evidence type="ECO:0000313" key="6">
    <source>
        <dbReference type="Proteomes" id="UP001516588"/>
    </source>
</evidence>
<dbReference type="InterPro" id="IPR026888">
    <property type="entry name" value="AcetylCoA_hyd_C"/>
</dbReference>
<dbReference type="InterPro" id="IPR038460">
    <property type="entry name" value="AcetylCoA_hyd_C_sf"/>
</dbReference>
<dbReference type="InterPro" id="IPR037171">
    <property type="entry name" value="NagB/RpiA_transferase-like"/>
</dbReference>
<gene>
    <name evidence="5" type="ORF">INF20_01965</name>
</gene>
<dbReference type="Pfam" id="PF02550">
    <property type="entry name" value="AcetylCoA_hydro"/>
    <property type="match status" value="1"/>
</dbReference>
<comment type="caution">
    <text evidence="5">The sequence shown here is derived from an EMBL/GenBank/DDBJ whole genome shotgun (WGS) entry which is preliminary data.</text>
</comment>
<feature type="domain" description="Acetyl-CoA hydrolase/transferase N-terminal" evidence="3">
    <location>
        <begin position="5"/>
        <end position="178"/>
    </location>
</feature>
<evidence type="ECO:0000256" key="1">
    <source>
        <dbReference type="ARBA" id="ARBA00009632"/>
    </source>
</evidence>
<dbReference type="SUPFAM" id="SSF100950">
    <property type="entry name" value="NagB/RpiA/CoA transferase-like"/>
    <property type="match status" value="2"/>
</dbReference>
<keyword evidence="2" id="KW-0808">Transferase</keyword>
<sequence length="438" mass="48058">MNWKKYYEDNLVSAMEAVNEIKSGDAVVFAHAAGEPKTLVDAMVANAANYKDVTVSHMVTMGDGAYTRPKYKDNFTFNGWFLSGTTRKAVETGDADFTPVYFHEVPDMIRRGYFKVDVALVTVSKPDEHGYVSLGVSCDYTLQAVRSARTVLAEVSDKCPYVYGQTLIHVSEIDKFVETSRPLYESAIAPIGETEEAIGKYCAQLIEDGSTLQLGIGAIPNAVLAQLKDKKNLGIHSEMISDGVLELVEAGVINCKEKALDPGKMVVTFLMGTQKLYDFVDKNPMVELKTVDYVNHPIVVAENSKLVCINSALQVDFLGQVVSDSIGTRQFSGVGGQVDFMRGAAMAKDGKAKAIIAMPSVTVKKDGTMISKIVPFIDEGAAVTATRHDADYIITEYGIAHLKGKTLKERARALVEIAHPKFREGLKRQFETRFNCEY</sequence>
<reference evidence="5 6" key="1">
    <citation type="submission" date="2020-10" db="EMBL/GenBank/DDBJ databases">
        <title>ChiBAC.</title>
        <authorList>
            <person name="Zenner C."/>
            <person name="Hitch T.C.A."/>
            <person name="Clavel T."/>
        </authorList>
    </citation>
    <scope>NUCLEOTIDE SEQUENCE [LARGE SCALE GENOMIC DNA]</scope>
    <source>
        <strain evidence="5 6">DSM 108706</strain>
    </source>
</reference>